<keyword evidence="2" id="KW-0378">Hydrolase</keyword>
<comment type="caution">
    <text evidence="3">The sequence shown here is derived from an EMBL/GenBank/DDBJ whole genome shotgun (WGS) entry which is preliminary data.</text>
</comment>
<evidence type="ECO:0000256" key="1">
    <source>
        <dbReference type="ARBA" id="ARBA00006763"/>
    </source>
</evidence>
<accession>A0ABP7JEZ6</accession>
<reference evidence="4" key="1">
    <citation type="journal article" date="2019" name="Int. J. Syst. Evol. Microbiol.">
        <title>The Global Catalogue of Microorganisms (GCM) 10K type strain sequencing project: providing services to taxonomists for standard genome sequencing and annotation.</title>
        <authorList>
            <consortium name="The Broad Institute Genomics Platform"/>
            <consortium name="The Broad Institute Genome Sequencing Center for Infectious Disease"/>
            <person name="Wu L."/>
            <person name="Ma J."/>
        </authorList>
    </citation>
    <scope>NUCLEOTIDE SEQUENCE [LARGE SCALE GENOMIC DNA]</scope>
    <source>
        <strain evidence="4">JCM 17138</strain>
    </source>
</reference>
<proteinExistence type="inferred from homology"/>
<dbReference type="EMBL" id="BAABDE010000045">
    <property type="protein sequence ID" value="GAA3842329.1"/>
    <property type="molecule type" value="Genomic_DNA"/>
</dbReference>
<sequence length="195" mass="21157">MLPVIEKSKKIAVFCGARPGTHPEHLLLAEEFGTALARRGLDLVYGAGGVGVMGSVAHAVLAAGGGVTGVIPRLLHERERTDNAPGTVFVVRSMHERKALMYRLSNGFAVLPGGFGTLDELMEVATWNQLSIMRKPIVVVNHRGFFDPMLRMLDHLVEEGFLRAEERRVIQVAQDAEEAMDRLGTGHPLTVPATA</sequence>
<keyword evidence="4" id="KW-1185">Reference proteome</keyword>
<protein>
    <recommendedName>
        <fullName evidence="2">Cytokinin riboside 5'-monophosphate phosphoribohydrolase</fullName>
        <ecNumber evidence="2">3.2.2.n1</ecNumber>
    </recommendedName>
</protein>
<dbReference type="SUPFAM" id="SSF102405">
    <property type="entry name" value="MCP/YpsA-like"/>
    <property type="match status" value="1"/>
</dbReference>
<dbReference type="EC" id="3.2.2.n1" evidence="2"/>
<organism evidence="3 4">
    <name type="scientific">Streptomyces coacervatus</name>
    <dbReference type="NCBI Taxonomy" id="647381"/>
    <lineage>
        <taxon>Bacteria</taxon>
        <taxon>Bacillati</taxon>
        <taxon>Actinomycetota</taxon>
        <taxon>Actinomycetes</taxon>
        <taxon>Kitasatosporales</taxon>
        <taxon>Streptomycetaceae</taxon>
        <taxon>Streptomyces</taxon>
    </lineage>
</organism>
<dbReference type="NCBIfam" id="TIGR00730">
    <property type="entry name" value="Rossman fold protein, TIGR00730 family"/>
    <property type="match status" value="1"/>
</dbReference>
<evidence type="ECO:0000313" key="3">
    <source>
        <dbReference type="EMBL" id="GAA3842329.1"/>
    </source>
</evidence>
<dbReference type="InterPro" id="IPR005269">
    <property type="entry name" value="LOG"/>
</dbReference>
<dbReference type="Pfam" id="PF03641">
    <property type="entry name" value="Lysine_decarbox"/>
    <property type="match status" value="1"/>
</dbReference>
<dbReference type="PANTHER" id="PTHR31223">
    <property type="entry name" value="LOG FAMILY PROTEIN YJL055W"/>
    <property type="match status" value="1"/>
</dbReference>
<dbReference type="Gene3D" id="3.40.50.450">
    <property type="match status" value="1"/>
</dbReference>
<comment type="catalytic activity">
    <reaction evidence="2">
        <text>N(6)-(dimethylallyl)adenosine 5'-phosphate + H2O = N(6)-dimethylallyladenine + D-ribose 5-phosphate</text>
        <dbReference type="Rhea" id="RHEA:48560"/>
        <dbReference type="ChEBI" id="CHEBI:15377"/>
        <dbReference type="ChEBI" id="CHEBI:17660"/>
        <dbReference type="ChEBI" id="CHEBI:57526"/>
        <dbReference type="ChEBI" id="CHEBI:78346"/>
        <dbReference type="EC" id="3.2.2.n1"/>
    </reaction>
</comment>
<comment type="similarity">
    <text evidence="1 2">Belongs to the LOG family.</text>
</comment>
<comment type="catalytic activity">
    <reaction evidence="2">
        <text>9-ribosyl-trans-zeatin 5'-phosphate + H2O = trans-zeatin + D-ribose 5-phosphate</text>
        <dbReference type="Rhea" id="RHEA:48564"/>
        <dbReference type="ChEBI" id="CHEBI:15377"/>
        <dbReference type="ChEBI" id="CHEBI:16522"/>
        <dbReference type="ChEBI" id="CHEBI:78346"/>
        <dbReference type="ChEBI" id="CHEBI:87947"/>
        <dbReference type="EC" id="3.2.2.n1"/>
    </reaction>
</comment>
<gene>
    <name evidence="3" type="ORF">GCM10022403_087870</name>
</gene>
<dbReference type="PANTHER" id="PTHR31223:SF70">
    <property type="entry name" value="LOG FAMILY PROTEIN YJL055W"/>
    <property type="match status" value="1"/>
</dbReference>
<dbReference type="RefSeq" id="WP_275781674.1">
    <property type="nucleotide sequence ID" value="NZ_BAABDE010000045.1"/>
</dbReference>
<evidence type="ECO:0000256" key="2">
    <source>
        <dbReference type="RuleBase" id="RU363015"/>
    </source>
</evidence>
<keyword evidence="2" id="KW-0203">Cytokinin biosynthesis</keyword>
<dbReference type="Proteomes" id="UP001501009">
    <property type="component" value="Unassembled WGS sequence"/>
</dbReference>
<evidence type="ECO:0000313" key="4">
    <source>
        <dbReference type="Proteomes" id="UP001501009"/>
    </source>
</evidence>
<name>A0ABP7JEZ6_9ACTN</name>
<dbReference type="InterPro" id="IPR031100">
    <property type="entry name" value="LOG_fam"/>
</dbReference>